<protein>
    <recommendedName>
        <fullName evidence="3">Phosphatidylethanolamine-binding protein</fullName>
    </recommendedName>
</protein>
<gene>
    <name evidence="1" type="ORF">Pmani_030537</name>
</gene>
<dbReference type="InterPro" id="IPR008914">
    <property type="entry name" value="PEBP"/>
</dbReference>
<dbReference type="InterPro" id="IPR036610">
    <property type="entry name" value="PEBP-like_sf"/>
</dbReference>
<dbReference type="AlphaFoldDB" id="A0AAE1TVU4"/>
<reference evidence="1" key="1">
    <citation type="submission" date="2023-11" db="EMBL/GenBank/DDBJ databases">
        <title>Genome assemblies of two species of porcelain crab, Petrolisthes cinctipes and Petrolisthes manimaculis (Anomura: Porcellanidae).</title>
        <authorList>
            <person name="Angst P."/>
        </authorList>
    </citation>
    <scope>NUCLEOTIDE SEQUENCE</scope>
    <source>
        <strain evidence="1">PB745_02</strain>
        <tissue evidence="1">Gill</tissue>
    </source>
</reference>
<sequence length="177" mass="19862">MEKHQVVPDVIPAVPSAVVKVVLSGVEIDQGTTITPTQTEFPPTELSWPCEDGALYTVCMTDPDAPSRENPKFREWHHWLVVNVPGCDVAKGETLSPYLGSGPPKDTGLHRYVYLVYKQNGKLTCDEPRLTSTSGEHRGCFSIKKFAEKYKLELMAGNFYQAEYDSYCEKLYKQLKG</sequence>
<evidence type="ECO:0000313" key="1">
    <source>
        <dbReference type="EMBL" id="KAK4297019.1"/>
    </source>
</evidence>
<evidence type="ECO:0000313" key="2">
    <source>
        <dbReference type="Proteomes" id="UP001292094"/>
    </source>
</evidence>
<proteinExistence type="predicted"/>
<organism evidence="1 2">
    <name type="scientific">Petrolisthes manimaculis</name>
    <dbReference type="NCBI Taxonomy" id="1843537"/>
    <lineage>
        <taxon>Eukaryota</taxon>
        <taxon>Metazoa</taxon>
        <taxon>Ecdysozoa</taxon>
        <taxon>Arthropoda</taxon>
        <taxon>Crustacea</taxon>
        <taxon>Multicrustacea</taxon>
        <taxon>Malacostraca</taxon>
        <taxon>Eumalacostraca</taxon>
        <taxon>Eucarida</taxon>
        <taxon>Decapoda</taxon>
        <taxon>Pleocyemata</taxon>
        <taxon>Anomura</taxon>
        <taxon>Galatheoidea</taxon>
        <taxon>Porcellanidae</taxon>
        <taxon>Petrolisthes</taxon>
    </lineage>
</organism>
<dbReference type="Proteomes" id="UP001292094">
    <property type="component" value="Unassembled WGS sequence"/>
</dbReference>
<dbReference type="Pfam" id="PF01161">
    <property type="entry name" value="PBP"/>
    <property type="match status" value="1"/>
</dbReference>
<dbReference type="PANTHER" id="PTHR11362:SF82">
    <property type="entry name" value="PHOSPHATIDYLETHANOLAMINE-BINDING PROTEIN 4"/>
    <property type="match status" value="1"/>
</dbReference>
<dbReference type="SUPFAM" id="SSF49777">
    <property type="entry name" value="PEBP-like"/>
    <property type="match status" value="1"/>
</dbReference>
<evidence type="ECO:0008006" key="3">
    <source>
        <dbReference type="Google" id="ProtNLM"/>
    </source>
</evidence>
<name>A0AAE1TVU4_9EUCA</name>
<dbReference type="EMBL" id="JAWZYT010003728">
    <property type="protein sequence ID" value="KAK4297019.1"/>
    <property type="molecule type" value="Genomic_DNA"/>
</dbReference>
<dbReference type="CDD" id="cd00866">
    <property type="entry name" value="PEBP_euk"/>
    <property type="match status" value="1"/>
</dbReference>
<dbReference type="Gene3D" id="3.90.280.10">
    <property type="entry name" value="PEBP-like"/>
    <property type="match status" value="1"/>
</dbReference>
<dbReference type="InterPro" id="IPR035810">
    <property type="entry name" value="PEBP_euk"/>
</dbReference>
<comment type="caution">
    <text evidence="1">The sequence shown here is derived from an EMBL/GenBank/DDBJ whole genome shotgun (WGS) entry which is preliminary data.</text>
</comment>
<keyword evidence="2" id="KW-1185">Reference proteome</keyword>
<accession>A0AAE1TVU4</accession>
<dbReference type="PANTHER" id="PTHR11362">
    <property type="entry name" value="PHOSPHATIDYLETHANOLAMINE-BINDING PROTEIN"/>
    <property type="match status" value="1"/>
</dbReference>